<reference evidence="13" key="2">
    <citation type="journal article" date="2021" name="PeerJ">
        <title>Extensive microbial diversity within the chicken gut microbiome revealed by metagenomics and culture.</title>
        <authorList>
            <person name="Gilroy R."/>
            <person name="Ravi A."/>
            <person name="Getino M."/>
            <person name="Pursley I."/>
            <person name="Horton D.L."/>
            <person name="Alikhan N.F."/>
            <person name="Baker D."/>
            <person name="Gharbi K."/>
            <person name="Hall N."/>
            <person name="Watson M."/>
            <person name="Adriaenssens E.M."/>
            <person name="Foster-Nyarko E."/>
            <person name="Jarju S."/>
            <person name="Secka A."/>
            <person name="Antonio M."/>
            <person name="Oren A."/>
            <person name="Chaudhuri R.R."/>
            <person name="La Ragione R."/>
            <person name="Hildebrand F."/>
            <person name="Pallen M.J."/>
        </authorList>
    </citation>
    <scope>NUCLEOTIDE SEQUENCE</scope>
    <source>
        <strain evidence="13">CHK160-1198</strain>
    </source>
</reference>
<dbReference type="AlphaFoldDB" id="A0A9D1MQG0"/>
<dbReference type="PANTHER" id="PTHR46494">
    <property type="entry name" value="CORA FAMILY METAL ION TRANSPORTER (EUROFUNG)"/>
    <property type="match status" value="1"/>
</dbReference>
<dbReference type="Gene3D" id="3.30.460.20">
    <property type="entry name" value="CorA soluble domain-like"/>
    <property type="match status" value="1"/>
</dbReference>
<evidence type="ECO:0000256" key="4">
    <source>
        <dbReference type="ARBA" id="ARBA00022475"/>
    </source>
</evidence>
<evidence type="ECO:0000256" key="3">
    <source>
        <dbReference type="ARBA" id="ARBA00022448"/>
    </source>
</evidence>
<dbReference type="GO" id="GO:0015095">
    <property type="term" value="F:magnesium ion transmembrane transporter activity"/>
    <property type="evidence" value="ECO:0007669"/>
    <property type="project" value="UniProtKB-UniRule"/>
</dbReference>
<evidence type="ECO:0000256" key="12">
    <source>
        <dbReference type="RuleBase" id="RU362010"/>
    </source>
</evidence>
<comment type="catalytic activity">
    <reaction evidence="10">
        <text>Mg(2+)(in) = Mg(2+)(out)</text>
        <dbReference type="Rhea" id="RHEA:29827"/>
        <dbReference type="ChEBI" id="CHEBI:18420"/>
    </reaction>
</comment>
<proteinExistence type="inferred from homology"/>
<dbReference type="FunFam" id="1.20.58.340:FF:000004">
    <property type="entry name" value="Magnesium transport protein CorA"/>
    <property type="match status" value="1"/>
</dbReference>
<comment type="function">
    <text evidence="11">Mediates influx of magnesium ions. Alternates between open and closed states. Activated by low cytoplasmic Mg(2+) levels. Inactive when cytoplasmic Mg(2+) levels are high.</text>
</comment>
<evidence type="ECO:0000256" key="6">
    <source>
        <dbReference type="ARBA" id="ARBA00022842"/>
    </source>
</evidence>
<keyword evidence="9 12" id="KW-0472">Membrane</keyword>
<keyword evidence="5 12" id="KW-0812">Transmembrane</keyword>
<keyword evidence="7 12" id="KW-1133">Transmembrane helix</keyword>
<evidence type="ECO:0000256" key="5">
    <source>
        <dbReference type="ARBA" id="ARBA00022692"/>
    </source>
</evidence>
<dbReference type="InterPro" id="IPR004488">
    <property type="entry name" value="Mg/Co-transport_prot_CorA"/>
</dbReference>
<comment type="similarity">
    <text evidence="2 12">Belongs to the CorA metal ion transporter (MIT) (TC 1.A.35) family.</text>
</comment>
<dbReference type="CDD" id="cd12828">
    <property type="entry name" value="TmCorA-like_1"/>
    <property type="match status" value="1"/>
</dbReference>
<dbReference type="SUPFAM" id="SSF144083">
    <property type="entry name" value="Magnesium transport protein CorA, transmembrane region"/>
    <property type="match status" value="1"/>
</dbReference>
<organism evidence="13 14">
    <name type="scientific">Candidatus Avacidaminococcus intestinavium</name>
    <dbReference type="NCBI Taxonomy" id="2840684"/>
    <lineage>
        <taxon>Bacteria</taxon>
        <taxon>Bacillati</taxon>
        <taxon>Bacillota</taxon>
        <taxon>Negativicutes</taxon>
        <taxon>Acidaminococcales</taxon>
        <taxon>Acidaminococcaceae</taxon>
        <taxon>Acidaminococcaceae incertae sedis</taxon>
        <taxon>Candidatus Avacidaminococcus</taxon>
    </lineage>
</organism>
<dbReference type="GO" id="GO:0015087">
    <property type="term" value="F:cobalt ion transmembrane transporter activity"/>
    <property type="evidence" value="ECO:0007669"/>
    <property type="project" value="UniProtKB-UniRule"/>
</dbReference>
<evidence type="ECO:0000256" key="11">
    <source>
        <dbReference type="ARBA" id="ARBA00045497"/>
    </source>
</evidence>
<evidence type="ECO:0000256" key="8">
    <source>
        <dbReference type="ARBA" id="ARBA00023065"/>
    </source>
</evidence>
<keyword evidence="8 12" id="KW-0406">Ion transport</keyword>
<evidence type="ECO:0000313" key="14">
    <source>
        <dbReference type="Proteomes" id="UP000824099"/>
    </source>
</evidence>
<evidence type="ECO:0000313" key="13">
    <source>
        <dbReference type="EMBL" id="HIU64858.1"/>
    </source>
</evidence>
<dbReference type="EMBL" id="DVNI01000128">
    <property type="protein sequence ID" value="HIU64858.1"/>
    <property type="molecule type" value="Genomic_DNA"/>
</dbReference>
<evidence type="ECO:0000256" key="7">
    <source>
        <dbReference type="ARBA" id="ARBA00022989"/>
    </source>
</evidence>
<keyword evidence="6 12" id="KW-0460">Magnesium</keyword>
<keyword evidence="4 12" id="KW-1003">Cell membrane</keyword>
<dbReference type="Gene3D" id="1.20.58.340">
    <property type="entry name" value="Magnesium transport protein CorA, transmembrane region"/>
    <property type="match status" value="2"/>
</dbReference>
<comment type="caution">
    <text evidence="13">The sequence shown here is derived from an EMBL/GenBank/DDBJ whole genome shotgun (WGS) entry which is preliminary data.</text>
</comment>
<sequence length="352" mass="40169">MKKSVNNISEKIGLPPGSFVTVGVNENLPAKFSLYKIGPASITSEEGTELLSSLPLCSKEETLWIDIQGFSNDKMLHQVFEQLQLPPLLQEDIINTKHRPKIETFAETLLIITKRITPGHRKRLYGEQVVLLLGPNYVLTIQPPVTDSFQGARARILANQTAGFDKGYIFYMLLDNLTDSYFAVLEHLHQRIDKLENLLLNAKEDSAPQAALTSLKHDISVTRRIILPMRKFITDLRFNRAKYFAPELYPNLTDLSDHVEQLTESCDIYHESILLLLQLNSENISIRTNEIMKTLTLISTIFLPLTFISSIYGMNFTYMPELNSTWGYPLCLAFMAAIALVLYLNFRNRKWL</sequence>
<dbReference type="GO" id="GO:0050897">
    <property type="term" value="F:cobalt ion binding"/>
    <property type="evidence" value="ECO:0007669"/>
    <property type="project" value="TreeGrafter"/>
</dbReference>
<dbReference type="NCBIfam" id="TIGR00383">
    <property type="entry name" value="corA"/>
    <property type="match status" value="1"/>
</dbReference>
<protein>
    <recommendedName>
        <fullName evidence="12">Magnesium transport protein CorA</fullName>
    </recommendedName>
</protein>
<feature type="transmembrane region" description="Helical" evidence="12">
    <location>
        <begin position="326"/>
        <end position="346"/>
    </location>
</feature>
<name>A0A9D1MQG0_9FIRM</name>
<comment type="subcellular location">
    <subcellularLocation>
        <location evidence="1">Cell membrane</location>
        <topology evidence="1">Multi-pass membrane protein</topology>
    </subcellularLocation>
    <subcellularLocation>
        <location evidence="12">Membrane</location>
        <topology evidence="12">Multi-pass membrane protein</topology>
    </subcellularLocation>
</comment>
<keyword evidence="3 12" id="KW-0813">Transport</keyword>
<reference evidence="13" key="1">
    <citation type="submission" date="2020-10" db="EMBL/GenBank/DDBJ databases">
        <authorList>
            <person name="Gilroy R."/>
        </authorList>
    </citation>
    <scope>NUCLEOTIDE SEQUENCE</scope>
    <source>
        <strain evidence="13">CHK160-1198</strain>
    </source>
</reference>
<evidence type="ECO:0000256" key="9">
    <source>
        <dbReference type="ARBA" id="ARBA00023136"/>
    </source>
</evidence>
<evidence type="ECO:0000256" key="1">
    <source>
        <dbReference type="ARBA" id="ARBA00004651"/>
    </source>
</evidence>
<gene>
    <name evidence="12 13" type="primary">corA</name>
    <name evidence="13" type="ORF">IAB06_07495</name>
</gene>
<dbReference type="GO" id="GO:0005886">
    <property type="term" value="C:plasma membrane"/>
    <property type="evidence" value="ECO:0007669"/>
    <property type="project" value="UniProtKB-SubCell"/>
</dbReference>
<dbReference type="SUPFAM" id="SSF143865">
    <property type="entry name" value="CorA soluble domain-like"/>
    <property type="match status" value="1"/>
</dbReference>
<dbReference type="Proteomes" id="UP000824099">
    <property type="component" value="Unassembled WGS sequence"/>
</dbReference>
<dbReference type="InterPro" id="IPR045863">
    <property type="entry name" value="CorA_TM1_TM2"/>
</dbReference>
<dbReference type="GO" id="GO:0000287">
    <property type="term" value="F:magnesium ion binding"/>
    <property type="evidence" value="ECO:0007669"/>
    <property type="project" value="TreeGrafter"/>
</dbReference>
<evidence type="ECO:0000256" key="10">
    <source>
        <dbReference type="ARBA" id="ARBA00034269"/>
    </source>
</evidence>
<dbReference type="Pfam" id="PF01544">
    <property type="entry name" value="CorA"/>
    <property type="match status" value="1"/>
</dbReference>
<dbReference type="InterPro" id="IPR045861">
    <property type="entry name" value="CorA_cytoplasmic_dom"/>
</dbReference>
<accession>A0A9D1MQG0</accession>
<evidence type="ECO:0000256" key="2">
    <source>
        <dbReference type="ARBA" id="ARBA00009765"/>
    </source>
</evidence>
<dbReference type="PANTHER" id="PTHR46494:SF1">
    <property type="entry name" value="CORA FAMILY METAL ION TRANSPORTER (EUROFUNG)"/>
    <property type="match status" value="1"/>
</dbReference>
<feature type="transmembrane region" description="Helical" evidence="12">
    <location>
        <begin position="295"/>
        <end position="314"/>
    </location>
</feature>
<dbReference type="InterPro" id="IPR002523">
    <property type="entry name" value="MgTranspt_CorA/ZnTranspt_ZntB"/>
</dbReference>